<dbReference type="SUPFAM" id="SSF51735">
    <property type="entry name" value="NAD(P)-binding Rossmann-fold domains"/>
    <property type="match status" value="1"/>
</dbReference>
<evidence type="ECO:0000259" key="4">
    <source>
        <dbReference type="Pfam" id="PF03807"/>
    </source>
</evidence>
<dbReference type="Gene3D" id="3.40.50.720">
    <property type="entry name" value="NAD(P)-binding Rossmann-like Domain"/>
    <property type="match status" value="1"/>
</dbReference>
<dbReference type="InterPro" id="IPR036291">
    <property type="entry name" value="NAD(P)-bd_dom_sf"/>
</dbReference>
<keyword evidence="2" id="KW-0521">NADP</keyword>
<dbReference type="PANTHER" id="PTHR11645">
    <property type="entry name" value="PYRROLINE-5-CARBOXYLATE REDUCTASE"/>
    <property type="match status" value="1"/>
</dbReference>
<feature type="domain" description="Pyrroline-5-carboxylate reductase dimerisation" evidence="5">
    <location>
        <begin position="164"/>
        <end position="255"/>
    </location>
</feature>
<evidence type="ECO:0000256" key="3">
    <source>
        <dbReference type="ARBA" id="ARBA00023002"/>
    </source>
</evidence>
<dbReference type="Pfam" id="PF14748">
    <property type="entry name" value="P5CR_dimer"/>
    <property type="match status" value="1"/>
</dbReference>
<dbReference type="NCBIfam" id="TIGR00112">
    <property type="entry name" value="proC"/>
    <property type="match status" value="1"/>
</dbReference>
<keyword evidence="3 6" id="KW-0560">Oxidoreductase</keyword>
<dbReference type="AlphaFoldDB" id="A0A644Y1F6"/>
<dbReference type="PROSITE" id="PS00521">
    <property type="entry name" value="P5CR"/>
    <property type="match status" value="1"/>
</dbReference>
<proteinExistence type="inferred from homology"/>
<evidence type="ECO:0000259" key="5">
    <source>
        <dbReference type="Pfam" id="PF14748"/>
    </source>
</evidence>
<gene>
    <name evidence="6" type="primary">proC_16</name>
    <name evidence="6" type="ORF">SDC9_66792</name>
</gene>
<dbReference type="PIRSF" id="PIRSF000193">
    <property type="entry name" value="Pyrrol-5-carb_rd"/>
    <property type="match status" value="1"/>
</dbReference>
<dbReference type="EMBL" id="VSSQ01003365">
    <property type="protein sequence ID" value="MPM20363.1"/>
    <property type="molecule type" value="Genomic_DNA"/>
</dbReference>
<dbReference type="HAMAP" id="MF_01925">
    <property type="entry name" value="P5C_reductase"/>
    <property type="match status" value="1"/>
</dbReference>
<evidence type="ECO:0000256" key="1">
    <source>
        <dbReference type="ARBA" id="ARBA00005525"/>
    </source>
</evidence>
<dbReference type="SUPFAM" id="SSF48179">
    <property type="entry name" value="6-phosphogluconate dehydrogenase C-terminal domain-like"/>
    <property type="match status" value="1"/>
</dbReference>
<organism evidence="6">
    <name type="scientific">bioreactor metagenome</name>
    <dbReference type="NCBI Taxonomy" id="1076179"/>
    <lineage>
        <taxon>unclassified sequences</taxon>
        <taxon>metagenomes</taxon>
        <taxon>ecological metagenomes</taxon>
    </lineage>
</organism>
<dbReference type="EC" id="1.5.1.2" evidence="6"/>
<dbReference type="Gene3D" id="1.10.3730.10">
    <property type="entry name" value="ProC C-terminal domain-like"/>
    <property type="match status" value="1"/>
</dbReference>
<dbReference type="InterPro" id="IPR008927">
    <property type="entry name" value="6-PGluconate_DH-like_C_sf"/>
</dbReference>
<reference evidence="6" key="1">
    <citation type="submission" date="2019-08" db="EMBL/GenBank/DDBJ databases">
        <authorList>
            <person name="Kucharzyk K."/>
            <person name="Murdoch R.W."/>
            <person name="Higgins S."/>
            <person name="Loffler F."/>
        </authorList>
    </citation>
    <scope>NUCLEOTIDE SEQUENCE</scope>
</reference>
<dbReference type="InterPro" id="IPR029036">
    <property type="entry name" value="P5CR_dimer"/>
</dbReference>
<feature type="domain" description="Pyrroline-5-carboxylate reductase catalytic N-terminal" evidence="4">
    <location>
        <begin position="3"/>
        <end position="95"/>
    </location>
</feature>
<evidence type="ECO:0000256" key="2">
    <source>
        <dbReference type="ARBA" id="ARBA00022857"/>
    </source>
</evidence>
<evidence type="ECO:0000313" key="6">
    <source>
        <dbReference type="EMBL" id="MPM20363.1"/>
    </source>
</evidence>
<dbReference type="InterPro" id="IPR028939">
    <property type="entry name" value="P5C_Rdtase_cat_N"/>
</dbReference>
<protein>
    <submittedName>
        <fullName evidence="6">Pyrroline-5-carboxylate reductase</fullName>
        <ecNumber evidence="6">1.5.1.2</ecNumber>
    </submittedName>
</protein>
<dbReference type="Pfam" id="PF03807">
    <property type="entry name" value="F420_oxidored"/>
    <property type="match status" value="1"/>
</dbReference>
<accession>A0A644Y1F6</accession>
<dbReference type="InterPro" id="IPR000304">
    <property type="entry name" value="Pyrroline-COOH_reductase"/>
</dbReference>
<comment type="similarity">
    <text evidence="1">Belongs to the pyrroline-5-carboxylate reductase family.</text>
</comment>
<sequence length="262" mass="27095">MVKFGFIGAGNMAGAIAKGAAKAGYFDEGGAMAFDINGAATAALEKEYGIKAAASAAEVVGACDIVLLGVKPNVIKPVIDELGDRLVGKAIVCIALGWRKKQLDEALPKGVRVQSVMPNTPCLVSAGMTLFEAETSLTSDELTFVKGMFERIGKVEILDAKVMGPAGTLTGCGPAFAYMFIEALADGAVYHGVPRDTAYRLAAQMLMGSAKMVLETGMHPGALKDSVCSPGGSTIRGVDALEKGAFRATVMNAIHGPETYGK</sequence>
<dbReference type="GO" id="GO:0055129">
    <property type="term" value="P:L-proline biosynthetic process"/>
    <property type="evidence" value="ECO:0007669"/>
    <property type="project" value="TreeGrafter"/>
</dbReference>
<dbReference type="GO" id="GO:0004735">
    <property type="term" value="F:pyrroline-5-carboxylate reductase activity"/>
    <property type="evidence" value="ECO:0007669"/>
    <property type="project" value="UniProtKB-EC"/>
</dbReference>
<dbReference type="PANTHER" id="PTHR11645:SF0">
    <property type="entry name" value="PYRROLINE-5-CARBOXYLATE REDUCTASE 3"/>
    <property type="match status" value="1"/>
</dbReference>
<dbReference type="InterPro" id="IPR053790">
    <property type="entry name" value="P5CR-like_CS"/>
</dbReference>
<comment type="caution">
    <text evidence="6">The sequence shown here is derived from an EMBL/GenBank/DDBJ whole genome shotgun (WGS) entry which is preliminary data.</text>
</comment>
<name>A0A644Y1F6_9ZZZZ</name>
<dbReference type="FunFam" id="1.10.3730.10:FF:000001">
    <property type="entry name" value="Pyrroline-5-carboxylate reductase"/>
    <property type="match status" value="1"/>
</dbReference>